<comment type="caution">
    <text evidence="2">The sequence shown here is derived from an EMBL/GenBank/DDBJ whole genome shotgun (WGS) entry which is preliminary data.</text>
</comment>
<dbReference type="AlphaFoldDB" id="A0A9W4XRA4"/>
<organism evidence="2 3">
    <name type="scientific">Periconia digitata</name>
    <dbReference type="NCBI Taxonomy" id="1303443"/>
    <lineage>
        <taxon>Eukaryota</taxon>
        <taxon>Fungi</taxon>
        <taxon>Dikarya</taxon>
        <taxon>Ascomycota</taxon>
        <taxon>Pezizomycotina</taxon>
        <taxon>Dothideomycetes</taxon>
        <taxon>Pleosporomycetidae</taxon>
        <taxon>Pleosporales</taxon>
        <taxon>Massarineae</taxon>
        <taxon>Periconiaceae</taxon>
        <taxon>Periconia</taxon>
    </lineage>
</organism>
<feature type="region of interest" description="Disordered" evidence="1">
    <location>
        <begin position="22"/>
        <end position="65"/>
    </location>
</feature>
<dbReference type="EMBL" id="CAOQHR010000002">
    <property type="protein sequence ID" value="CAI6301955.1"/>
    <property type="molecule type" value="Genomic_DNA"/>
</dbReference>
<dbReference type="Proteomes" id="UP001152607">
    <property type="component" value="Unassembled WGS sequence"/>
</dbReference>
<evidence type="ECO:0000256" key="1">
    <source>
        <dbReference type="SAM" id="MobiDB-lite"/>
    </source>
</evidence>
<proteinExistence type="predicted"/>
<reference evidence="2" key="1">
    <citation type="submission" date="2023-01" db="EMBL/GenBank/DDBJ databases">
        <authorList>
            <person name="Van Ghelder C."/>
            <person name="Rancurel C."/>
        </authorList>
    </citation>
    <scope>NUCLEOTIDE SEQUENCE</scope>
    <source>
        <strain evidence="2">CNCM I-4278</strain>
    </source>
</reference>
<name>A0A9W4XRA4_9PLEO</name>
<feature type="compositionally biased region" description="Polar residues" evidence="1">
    <location>
        <begin position="28"/>
        <end position="40"/>
    </location>
</feature>
<accession>A0A9W4XRA4</accession>
<protein>
    <submittedName>
        <fullName evidence="2">Uncharacterized protein</fullName>
    </submittedName>
</protein>
<keyword evidence="3" id="KW-1185">Reference proteome</keyword>
<evidence type="ECO:0000313" key="2">
    <source>
        <dbReference type="EMBL" id="CAI6301955.1"/>
    </source>
</evidence>
<feature type="compositionally biased region" description="Basic residues" evidence="1">
    <location>
        <begin position="53"/>
        <end position="65"/>
    </location>
</feature>
<sequence length="65" mass="7515">MQTSNGTHTWREIGMSRYTHILSHSPLKRQQTSPLLQPSDPSALARRATPHSIRIKSIRYPVHRQ</sequence>
<gene>
    <name evidence="2" type="ORF">PDIGIT_LOCUS2871</name>
</gene>
<evidence type="ECO:0000313" key="3">
    <source>
        <dbReference type="Proteomes" id="UP001152607"/>
    </source>
</evidence>